<evidence type="ECO:0000256" key="2">
    <source>
        <dbReference type="ARBA" id="ARBA00022475"/>
    </source>
</evidence>
<feature type="transmembrane region" description="Helical" evidence="6">
    <location>
        <begin position="46"/>
        <end position="68"/>
    </location>
</feature>
<sequence>MKQGLKNRLFHAIGATSIGPVVTAIIQIVSVPVFLHFWGAKLYGEWLVLSAIPIYLGLTDFGFGPVAANDMTMLVARGEKSAAVDVFQSTWVLTTGVSASIGLCFAIALWALPIERWLKITLLSGGQVSAILCVLCIYILLDMQWTVIEAGFRCDGNYALGVVLGNIARFCTNASSLIAVALYASPLVVAITLVSVRLLGNWSCQVVLLRKSPWLHYGYRRAQVGVIRKLFRPAIAYMAFPAGNAFNFQGMTVVVGAALGPIAVVMFSTLRTLTRFVYQAANTIGIGIWPELSAAFGSGNRLLARNIHRCACQASLGLSAAAALFLAIFGDAIYGRWTHHKVAMDHHLFHLLLIEVLANSFWFTSAIVSIACNRHEKQAIVYLAATALSLPAAFALMTRFGLTGAGISLLLVDLCMIGYVLNHSLALLHDSLSEFVCALLRAPTLGVGVPKTCSLTTPKEPS</sequence>
<proteinExistence type="predicted"/>
<keyword evidence="2" id="KW-1003">Cell membrane</keyword>
<keyword evidence="5 6" id="KW-0472">Membrane</keyword>
<accession>A0A2N9MA09</accession>
<feature type="transmembrane region" description="Helical" evidence="6">
    <location>
        <begin position="117"/>
        <end position="141"/>
    </location>
</feature>
<feature type="transmembrane region" description="Helical" evidence="6">
    <location>
        <begin position="379"/>
        <end position="396"/>
    </location>
</feature>
<dbReference type="PANTHER" id="PTHR30250:SF26">
    <property type="entry name" value="PSMA PROTEIN"/>
    <property type="match status" value="1"/>
</dbReference>
<feature type="transmembrane region" description="Helical" evidence="6">
    <location>
        <begin position="402"/>
        <end position="421"/>
    </location>
</feature>
<dbReference type="Proteomes" id="UP000239735">
    <property type="component" value="Unassembled WGS sequence"/>
</dbReference>
<evidence type="ECO:0000313" key="8">
    <source>
        <dbReference type="Proteomes" id="UP000239735"/>
    </source>
</evidence>
<feature type="transmembrane region" description="Helical" evidence="6">
    <location>
        <begin position="177"/>
        <end position="199"/>
    </location>
</feature>
<evidence type="ECO:0000256" key="4">
    <source>
        <dbReference type="ARBA" id="ARBA00022989"/>
    </source>
</evidence>
<protein>
    <recommendedName>
        <fullName evidence="9">Polysaccharide biosynthesis protein</fullName>
    </recommendedName>
</protein>
<dbReference type="OrthoDB" id="7011692at2"/>
<comment type="subcellular location">
    <subcellularLocation>
        <location evidence="1">Cell membrane</location>
        <topology evidence="1">Multi-pass membrane protein</topology>
    </subcellularLocation>
</comment>
<keyword evidence="4 6" id="KW-1133">Transmembrane helix</keyword>
<evidence type="ECO:0000256" key="1">
    <source>
        <dbReference type="ARBA" id="ARBA00004651"/>
    </source>
</evidence>
<dbReference type="PANTHER" id="PTHR30250">
    <property type="entry name" value="PST FAMILY PREDICTED COLANIC ACID TRANSPORTER"/>
    <property type="match status" value="1"/>
</dbReference>
<organism evidence="7 8">
    <name type="scientific">Candidatus Sulfuritelmatomonas gaucii</name>
    <dbReference type="NCBI Taxonomy" id="2043161"/>
    <lineage>
        <taxon>Bacteria</taxon>
        <taxon>Pseudomonadati</taxon>
        <taxon>Acidobacteriota</taxon>
        <taxon>Terriglobia</taxon>
        <taxon>Terriglobales</taxon>
        <taxon>Acidobacteriaceae</taxon>
        <taxon>Candidatus Sulfuritelmatomonas</taxon>
    </lineage>
</organism>
<gene>
    <name evidence="7" type="ORF">SBA5_970045</name>
</gene>
<dbReference type="AlphaFoldDB" id="A0A2N9MA09"/>
<name>A0A2N9MA09_9BACT</name>
<feature type="transmembrane region" description="Helical" evidence="6">
    <location>
        <begin position="12"/>
        <end position="34"/>
    </location>
</feature>
<feature type="transmembrane region" description="Helical" evidence="6">
    <location>
        <begin position="248"/>
        <end position="270"/>
    </location>
</feature>
<evidence type="ECO:0000256" key="6">
    <source>
        <dbReference type="SAM" id="Phobius"/>
    </source>
</evidence>
<evidence type="ECO:0000256" key="3">
    <source>
        <dbReference type="ARBA" id="ARBA00022692"/>
    </source>
</evidence>
<feature type="transmembrane region" description="Helical" evidence="6">
    <location>
        <begin position="349"/>
        <end position="372"/>
    </location>
</feature>
<feature type="transmembrane region" description="Helical" evidence="6">
    <location>
        <begin position="310"/>
        <end position="329"/>
    </location>
</feature>
<evidence type="ECO:0008006" key="9">
    <source>
        <dbReference type="Google" id="ProtNLM"/>
    </source>
</evidence>
<keyword evidence="3 6" id="KW-0812">Transmembrane</keyword>
<evidence type="ECO:0000256" key="5">
    <source>
        <dbReference type="ARBA" id="ARBA00023136"/>
    </source>
</evidence>
<feature type="transmembrane region" description="Helical" evidence="6">
    <location>
        <begin position="89"/>
        <end position="111"/>
    </location>
</feature>
<dbReference type="GO" id="GO:0005886">
    <property type="term" value="C:plasma membrane"/>
    <property type="evidence" value="ECO:0007669"/>
    <property type="project" value="UniProtKB-SubCell"/>
</dbReference>
<evidence type="ECO:0000313" key="7">
    <source>
        <dbReference type="EMBL" id="SPE32320.1"/>
    </source>
</evidence>
<dbReference type="EMBL" id="OKRB01000160">
    <property type="protein sequence ID" value="SPE32320.1"/>
    <property type="molecule type" value="Genomic_DNA"/>
</dbReference>
<reference evidence="8" key="1">
    <citation type="submission" date="2018-02" db="EMBL/GenBank/DDBJ databases">
        <authorList>
            <person name="Hausmann B."/>
        </authorList>
    </citation>
    <scope>NUCLEOTIDE SEQUENCE [LARGE SCALE GENOMIC DNA]</scope>
    <source>
        <strain evidence="8">Peat soil MAG SbA5</strain>
    </source>
</reference>
<dbReference type="InterPro" id="IPR050833">
    <property type="entry name" value="Poly_Biosynth_Transport"/>
</dbReference>